<dbReference type="KEGG" id="samy:DB32_008546"/>
<protein>
    <submittedName>
        <fullName evidence="2">Uncharacterized protein</fullName>
    </submittedName>
</protein>
<organism evidence="2 3">
    <name type="scientific">Sandaracinus amylolyticus</name>
    <dbReference type="NCBI Taxonomy" id="927083"/>
    <lineage>
        <taxon>Bacteria</taxon>
        <taxon>Pseudomonadati</taxon>
        <taxon>Myxococcota</taxon>
        <taxon>Polyangia</taxon>
        <taxon>Polyangiales</taxon>
        <taxon>Sandaracinaceae</taxon>
        <taxon>Sandaracinus</taxon>
    </lineage>
</organism>
<evidence type="ECO:0000313" key="2">
    <source>
        <dbReference type="EMBL" id="AKF11397.1"/>
    </source>
</evidence>
<reference evidence="2 3" key="1">
    <citation type="submission" date="2015-03" db="EMBL/GenBank/DDBJ databases">
        <title>Genome assembly of Sandaracinus amylolyticus DSM 53668.</title>
        <authorList>
            <person name="Sharma G."/>
            <person name="Subramanian S."/>
        </authorList>
    </citation>
    <scope>NUCLEOTIDE SEQUENCE [LARGE SCALE GENOMIC DNA]</scope>
    <source>
        <strain evidence="2 3">DSM 53668</strain>
    </source>
</reference>
<dbReference type="EMBL" id="CP011125">
    <property type="protein sequence ID" value="AKF11397.1"/>
    <property type="molecule type" value="Genomic_DNA"/>
</dbReference>
<proteinExistence type="predicted"/>
<dbReference type="STRING" id="927083.DB32_008546"/>
<feature type="region of interest" description="Disordered" evidence="1">
    <location>
        <begin position="148"/>
        <end position="171"/>
    </location>
</feature>
<accession>A0A0F6YMT5</accession>
<gene>
    <name evidence="2" type="ORF">DB32_008546</name>
</gene>
<evidence type="ECO:0000313" key="3">
    <source>
        <dbReference type="Proteomes" id="UP000034883"/>
    </source>
</evidence>
<dbReference type="Proteomes" id="UP000034883">
    <property type="component" value="Chromosome"/>
</dbReference>
<feature type="compositionally biased region" description="Low complexity" evidence="1">
    <location>
        <begin position="151"/>
        <end position="166"/>
    </location>
</feature>
<dbReference type="AlphaFoldDB" id="A0A0F6YMT5"/>
<name>A0A0F6YMT5_9BACT</name>
<sequence>MPGGAIDGRDPGGAGGRTVGGAGGRVLDAPGFVALGTGFAAADFATGAAGLATMPLELAVAGLATMPLSLTDAGFVAAGGADEGRRSIPNGSTRGSAGLGGIAGIAGRDVLGGAIDGGADEKRAVGSRDLIVLGGITLARATVRDAGIGARSPSTSRTTVRSSQRTGGAWGPVLGRSTTNGMVESFARREVIASAFFKKSASRIPRRSRRTRGTRSAPRALRRFVDNRLQRARRSARWAPAHARVRPRRPAVWSR</sequence>
<feature type="region of interest" description="Disordered" evidence="1">
    <location>
        <begin position="232"/>
        <end position="255"/>
    </location>
</feature>
<evidence type="ECO:0000256" key="1">
    <source>
        <dbReference type="SAM" id="MobiDB-lite"/>
    </source>
</evidence>
<keyword evidence="3" id="KW-1185">Reference proteome</keyword>